<feature type="compositionally biased region" description="Basic residues" evidence="1">
    <location>
        <begin position="1"/>
        <end position="12"/>
    </location>
</feature>
<feature type="non-terminal residue" evidence="2">
    <location>
        <position position="1"/>
    </location>
</feature>
<sequence length="56" mass="6373">ARKNPPRVRTSRLHTNPGRNRPHGTTLCCWRLPPCQRLHYRTGTVPGHRPQPGQGV</sequence>
<evidence type="ECO:0000313" key="2">
    <source>
        <dbReference type="EMBL" id="SVD50396.1"/>
    </source>
</evidence>
<evidence type="ECO:0000256" key="1">
    <source>
        <dbReference type="SAM" id="MobiDB-lite"/>
    </source>
</evidence>
<gene>
    <name evidence="2" type="ORF">METZ01_LOCUS403250</name>
</gene>
<organism evidence="2">
    <name type="scientific">marine metagenome</name>
    <dbReference type="NCBI Taxonomy" id="408172"/>
    <lineage>
        <taxon>unclassified sequences</taxon>
        <taxon>metagenomes</taxon>
        <taxon>ecological metagenomes</taxon>
    </lineage>
</organism>
<feature type="non-terminal residue" evidence="2">
    <location>
        <position position="56"/>
    </location>
</feature>
<dbReference type="EMBL" id="UINC01154877">
    <property type="protein sequence ID" value="SVD50396.1"/>
    <property type="molecule type" value="Genomic_DNA"/>
</dbReference>
<dbReference type="AlphaFoldDB" id="A0A382VUX7"/>
<accession>A0A382VUX7</accession>
<feature type="region of interest" description="Disordered" evidence="1">
    <location>
        <begin position="1"/>
        <end position="23"/>
    </location>
</feature>
<proteinExistence type="predicted"/>
<protein>
    <submittedName>
        <fullName evidence="2">Uncharacterized protein</fullName>
    </submittedName>
</protein>
<name>A0A382VUX7_9ZZZZ</name>
<reference evidence="2" key="1">
    <citation type="submission" date="2018-05" db="EMBL/GenBank/DDBJ databases">
        <authorList>
            <person name="Lanie J.A."/>
            <person name="Ng W.-L."/>
            <person name="Kazmierczak K.M."/>
            <person name="Andrzejewski T.M."/>
            <person name="Davidsen T.M."/>
            <person name="Wayne K.J."/>
            <person name="Tettelin H."/>
            <person name="Glass J.I."/>
            <person name="Rusch D."/>
            <person name="Podicherti R."/>
            <person name="Tsui H.-C.T."/>
            <person name="Winkler M.E."/>
        </authorList>
    </citation>
    <scope>NUCLEOTIDE SEQUENCE</scope>
</reference>